<sequence>MQLWRLSALFLLGIGCNIVFHAYTAFRAAVSLGRLYRHFFDLLLAVFVLSSLALVIFIVNYGEIRLYVPVAIGLGFLTSNFLVGNVTYRVFLSLFRSIRKSLRWLVRTVIVPAKNTSRRILSTLRQWLSPSEPPGNGNLPPENPAD</sequence>
<dbReference type="InterPro" id="IPR019074">
    <property type="entry name" value="YabQ"/>
</dbReference>
<dbReference type="AlphaFoldDB" id="A0AAT9L9T0"/>
<dbReference type="PROSITE" id="PS51257">
    <property type="entry name" value="PROKAR_LIPOPROTEIN"/>
    <property type="match status" value="1"/>
</dbReference>
<keyword evidence="1" id="KW-0812">Transmembrane</keyword>
<feature type="transmembrane region" description="Helical" evidence="1">
    <location>
        <begin position="38"/>
        <end position="60"/>
    </location>
</feature>
<accession>A0AAT9L9T0</accession>
<dbReference type="KEGG" id="fcz:IMF26_06715"/>
<gene>
    <name evidence="2" type="ORF">IMF26_06715</name>
</gene>
<dbReference type="EMBL" id="CP062796">
    <property type="protein sequence ID" value="QUL97794.1"/>
    <property type="molecule type" value="Genomic_DNA"/>
</dbReference>
<keyword evidence="1" id="KW-1133">Transmembrane helix</keyword>
<name>A0AAT9L9T0_9FIRM</name>
<proteinExistence type="predicted"/>
<keyword evidence="1" id="KW-0472">Membrane</keyword>
<dbReference type="NCBIfam" id="TIGR02893">
    <property type="entry name" value="spore_yabQ"/>
    <property type="match status" value="1"/>
</dbReference>
<reference evidence="2" key="1">
    <citation type="submission" date="2020-10" db="EMBL/GenBank/DDBJ databases">
        <authorList>
            <person name="Kadnikov V."/>
            <person name="Beletsky A.V."/>
            <person name="Mardanov A.V."/>
            <person name="Karnachuk O.V."/>
            <person name="Ravin N.V."/>
        </authorList>
    </citation>
    <scope>NUCLEOTIDE SEQUENCE</scope>
    <source>
        <strain evidence="2">Bu02</strain>
    </source>
</reference>
<evidence type="ECO:0000313" key="2">
    <source>
        <dbReference type="EMBL" id="QUL97794.1"/>
    </source>
</evidence>
<dbReference type="Pfam" id="PF09578">
    <property type="entry name" value="Spore_YabQ"/>
    <property type="match status" value="1"/>
</dbReference>
<organism evidence="2">
    <name type="scientific">Candidatus Fermentithermobacillus carboniphilus</name>
    <dbReference type="NCBI Taxonomy" id="3085328"/>
    <lineage>
        <taxon>Bacteria</taxon>
        <taxon>Bacillati</taxon>
        <taxon>Bacillota</taxon>
        <taxon>Candidatus Fermentithermobacillia</taxon>
        <taxon>Candidatus Fermentithermobacillales</taxon>
        <taxon>Candidatus Fermentithermobacillaceae</taxon>
        <taxon>Candidatus Fermentithermobacillus</taxon>
    </lineage>
</organism>
<feature type="transmembrane region" description="Helical" evidence="1">
    <location>
        <begin position="66"/>
        <end position="91"/>
    </location>
</feature>
<protein>
    <submittedName>
        <fullName evidence="2">Spore cortex biosynthesis protein YabQ</fullName>
    </submittedName>
</protein>
<evidence type="ECO:0000256" key="1">
    <source>
        <dbReference type="SAM" id="Phobius"/>
    </source>
</evidence>
<feature type="transmembrane region" description="Helical" evidence="1">
    <location>
        <begin position="6"/>
        <end position="26"/>
    </location>
</feature>
<reference evidence="2" key="2">
    <citation type="journal article" date="2023" name="Biology">
        <title>Prokaryotic Life Associated with Coal-Fire Gas Vents Revealed by Metagenomics.</title>
        <authorList>
            <person name="Kadnikov V.V."/>
            <person name="Mardanov A.V."/>
            <person name="Beletsky A.V."/>
            <person name="Karnachuk O.V."/>
            <person name="Ravin N.V."/>
        </authorList>
    </citation>
    <scope>NUCLEOTIDE SEQUENCE</scope>
    <source>
        <strain evidence="2">Bu02</strain>
    </source>
</reference>